<keyword evidence="2" id="KW-1185">Reference proteome</keyword>
<evidence type="ECO:0000313" key="1">
    <source>
        <dbReference type="EMBL" id="CAG8886085.1"/>
    </source>
</evidence>
<dbReference type="AlphaFoldDB" id="A0A9W4K6E3"/>
<comment type="caution">
    <text evidence="1">The sequence shown here is derived from an EMBL/GenBank/DDBJ whole genome shotgun (WGS) entry which is preliminary data.</text>
</comment>
<gene>
    <name evidence="1" type="ORF">PEGY_LOCUS748</name>
</gene>
<sequence length="138" mass="16149">MSLTRPNHLTYEQHFERECDFFQEALAREAYSLHLLEDRRTETIQVIYDLIVQLEIICQLAETMARKSPMCPTVLISTPGYFLGEFQEFCRTRVLPGLVRSLRCLRESNIIYRDINYTVAGQLEAAHEDLAFVLDCRE</sequence>
<evidence type="ECO:0000313" key="2">
    <source>
        <dbReference type="Proteomes" id="UP001154252"/>
    </source>
</evidence>
<dbReference type="Proteomes" id="UP001154252">
    <property type="component" value="Unassembled WGS sequence"/>
</dbReference>
<proteinExistence type="predicted"/>
<accession>A0A9W4K6E3</accession>
<protein>
    <submittedName>
        <fullName evidence="1">Uncharacterized protein</fullName>
    </submittedName>
</protein>
<name>A0A9W4K6E3_9EURO</name>
<dbReference type="EMBL" id="CAJVRC010000835">
    <property type="protein sequence ID" value="CAG8886085.1"/>
    <property type="molecule type" value="Genomic_DNA"/>
</dbReference>
<organism evidence="1 2">
    <name type="scientific">Penicillium egyptiacum</name>
    <dbReference type="NCBI Taxonomy" id="1303716"/>
    <lineage>
        <taxon>Eukaryota</taxon>
        <taxon>Fungi</taxon>
        <taxon>Dikarya</taxon>
        <taxon>Ascomycota</taxon>
        <taxon>Pezizomycotina</taxon>
        <taxon>Eurotiomycetes</taxon>
        <taxon>Eurotiomycetidae</taxon>
        <taxon>Eurotiales</taxon>
        <taxon>Aspergillaceae</taxon>
        <taxon>Penicillium</taxon>
    </lineage>
</organism>
<reference evidence="1" key="1">
    <citation type="submission" date="2021-07" db="EMBL/GenBank/DDBJ databases">
        <authorList>
            <person name="Branca A.L. A."/>
        </authorList>
    </citation>
    <scope>NUCLEOTIDE SEQUENCE</scope>
</reference>
<dbReference type="OrthoDB" id="4354599at2759"/>